<dbReference type="Proteomes" id="UP000255000">
    <property type="component" value="Unassembled WGS sequence"/>
</dbReference>
<feature type="domain" description="Response regulatory" evidence="7">
    <location>
        <begin position="16"/>
        <end position="132"/>
    </location>
</feature>
<gene>
    <name evidence="8" type="primary">uvrY</name>
    <name evidence="8" type="ORF">NCTC13350_03595</name>
</gene>
<evidence type="ECO:0000313" key="8">
    <source>
        <dbReference type="EMBL" id="SUB02631.1"/>
    </source>
</evidence>
<dbReference type="RefSeq" id="WP_019964875.1">
    <property type="nucleotide sequence ID" value="NZ_UGSK01000001.1"/>
</dbReference>
<dbReference type="InterPro" id="IPR011006">
    <property type="entry name" value="CheY-like_superfamily"/>
</dbReference>
<evidence type="ECO:0000256" key="3">
    <source>
        <dbReference type="ARBA" id="ARBA00023125"/>
    </source>
</evidence>
<dbReference type="InterPro" id="IPR000792">
    <property type="entry name" value="Tscrpt_reg_LuxR_C"/>
</dbReference>
<name>A0A379A1E1_9HYPH</name>
<dbReference type="PROSITE" id="PS50043">
    <property type="entry name" value="HTH_LUXR_2"/>
    <property type="match status" value="1"/>
</dbReference>
<dbReference type="PANTHER" id="PTHR43214">
    <property type="entry name" value="TWO-COMPONENT RESPONSE REGULATOR"/>
    <property type="match status" value="1"/>
</dbReference>
<dbReference type="CDD" id="cd17535">
    <property type="entry name" value="REC_NarL-like"/>
    <property type="match status" value="1"/>
</dbReference>
<dbReference type="SUPFAM" id="SSF46894">
    <property type="entry name" value="C-terminal effector domain of the bipartite response regulators"/>
    <property type="match status" value="1"/>
</dbReference>
<keyword evidence="2" id="KW-0805">Transcription regulation</keyword>
<dbReference type="PANTHER" id="PTHR43214:SF41">
    <property type="entry name" value="NITRATE_NITRITE RESPONSE REGULATOR PROTEIN NARP"/>
    <property type="match status" value="1"/>
</dbReference>
<sequence>MTSPQARKDDLPRKVRVLLADDHELVRAGIRARLEGVAPFEIVGEATDGRMAVQLAEMLKPDIILMDISMPGLNGLEATEAIRRKHPMISVLVLSIYDNPEYVRGVMQSGARGYLLKDISAKEMINAILAVADGGYYFSSRIGPALMENKPSPSPANPYGLTEREREVLQGVARGQANKEIAAHLGISVRTVESHRLNIRDKVGSGNAAHLYRIAQELRLV</sequence>
<dbReference type="InterPro" id="IPR001789">
    <property type="entry name" value="Sig_transdc_resp-reg_receiver"/>
</dbReference>
<evidence type="ECO:0000256" key="5">
    <source>
        <dbReference type="PROSITE-ProRule" id="PRU00169"/>
    </source>
</evidence>
<dbReference type="InterPro" id="IPR016032">
    <property type="entry name" value="Sig_transdc_resp-reg_C-effctor"/>
</dbReference>
<dbReference type="OrthoDB" id="9814495at2"/>
<reference evidence="8 9" key="1">
    <citation type="submission" date="2018-06" db="EMBL/GenBank/DDBJ databases">
        <authorList>
            <consortium name="Pathogen Informatics"/>
            <person name="Doyle S."/>
        </authorList>
    </citation>
    <scope>NUCLEOTIDE SEQUENCE [LARGE SCALE GENOMIC DNA]</scope>
    <source>
        <strain evidence="8 9">NCTC13350</strain>
    </source>
</reference>
<dbReference type="SUPFAM" id="SSF52172">
    <property type="entry name" value="CheY-like"/>
    <property type="match status" value="1"/>
</dbReference>
<keyword evidence="4" id="KW-0804">Transcription</keyword>
<evidence type="ECO:0000256" key="1">
    <source>
        <dbReference type="ARBA" id="ARBA00022553"/>
    </source>
</evidence>
<evidence type="ECO:0000256" key="2">
    <source>
        <dbReference type="ARBA" id="ARBA00023015"/>
    </source>
</evidence>
<dbReference type="InterPro" id="IPR039420">
    <property type="entry name" value="WalR-like"/>
</dbReference>
<evidence type="ECO:0000259" key="7">
    <source>
        <dbReference type="PROSITE" id="PS50110"/>
    </source>
</evidence>
<proteinExistence type="predicted"/>
<organism evidence="8 9">
    <name type="scientific">Pannonibacter phragmitetus</name>
    <dbReference type="NCBI Taxonomy" id="121719"/>
    <lineage>
        <taxon>Bacteria</taxon>
        <taxon>Pseudomonadati</taxon>
        <taxon>Pseudomonadota</taxon>
        <taxon>Alphaproteobacteria</taxon>
        <taxon>Hyphomicrobiales</taxon>
        <taxon>Stappiaceae</taxon>
        <taxon>Pannonibacter</taxon>
    </lineage>
</organism>
<evidence type="ECO:0000313" key="9">
    <source>
        <dbReference type="Proteomes" id="UP000255000"/>
    </source>
</evidence>
<feature type="modified residue" description="4-aspartylphosphate" evidence="5">
    <location>
        <position position="67"/>
    </location>
</feature>
<dbReference type="GO" id="GO:0000160">
    <property type="term" value="P:phosphorelay signal transduction system"/>
    <property type="evidence" value="ECO:0007669"/>
    <property type="project" value="InterPro"/>
</dbReference>
<dbReference type="Gene3D" id="3.40.50.2300">
    <property type="match status" value="1"/>
</dbReference>
<dbReference type="Pfam" id="PF00196">
    <property type="entry name" value="GerE"/>
    <property type="match status" value="1"/>
</dbReference>
<keyword evidence="3" id="KW-0238">DNA-binding</keyword>
<dbReference type="CDD" id="cd06170">
    <property type="entry name" value="LuxR_C_like"/>
    <property type="match status" value="1"/>
</dbReference>
<dbReference type="PROSITE" id="PS50110">
    <property type="entry name" value="RESPONSE_REGULATORY"/>
    <property type="match status" value="1"/>
</dbReference>
<dbReference type="SMART" id="SM00421">
    <property type="entry name" value="HTH_LUXR"/>
    <property type="match status" value="1"/>
</dbReference>
<keyword evidence="1 5" id="KW-0597">Phosphoprotein</keyword>
<dbReference type="GO" id="GO:0003677">
    <property type="term" value="F:DNA binding"/>
    <property type="evidence" value="ECO:0007669"/>
    <property type="project" value="UniProtKB-KW"/>
</dbReference>
<dbReference type="GO" id="GO:0006355">
    <property type="term" value="P:regulation of DNA-templated transcription"/>
    <property type="evidence" value="ECO:0007669"/>
    <property type="project" value="InterPro"/>
</dbReference>
<accession>A0A379A1E1</accession>
<dbReference type="AlphaFoldDB" id="A0A379A1E1"/>
<evidence type="ECO:0000259" key="6">
    <source>
        <dbReference type="PROSITE" id="PS50043"/>
    </source>
</evidence>
<protein>
    <submittedName>
        <fullName evidence="8">Response regulator uvrY</fullName>
    </submittedName>
</protein>
<dbReference type="PRINTS" id="PR00038">
    <property type="entry name" value="HTHLUXR"/>
</dbReference>
<dbReference type="PROSITE" id="PS00622">
    <property type="entry name" value="HTH_LUXR_1"/>
    <property type="match status" value="1"/>
</dbReference>
<evidence type="ECO:0000256" key="4">
    <source>
        <dbReference type="ARBA" id="ARBA00023163"/>
    </source>
</evidence>
<dbReference type="EMBL" id="UGSK01000001">
    <property type="protein sequence ID" value="SUB02631.1"/>
    <property type="molecule type" value="Genomic_DNA"/>
</dbReference>
<dbReference type="Pfam" id="PF00072">
    <property type="entry name" value="Response_reg"/>
    <property type="match status" value="1"/>
</dbReference>
<feature type="domain" description="HTH luxR-type" evidence="6">
    <location>
        <begin position="154"/>
        <end position="219"/>
    </location>
</feature>
<dbReference type="SMART" id="SM00448">
    <property type="entry name" value="REC"/>
    <property type="match status" value="1"/>
</dbReference>
<dbReference type="InterPro" id="IPR058245">
    <property type="entry name" value="NreC/VraR/RcsB-like_REC"/>
</dbReference>